<dbReference type="PANTHER" id="PTHR43423:SF3">
    <property type="entry name" value="PHOSPHATE IMPORT ATP-BINDING PROTEIN PSTB"/>
    <property type="match status" value="1"/>
</dbReference>
<feature type="domain" description="ABC transporter" evidence="12">
    <location>
        <begin position="66"/>
        <end position="307"/>
    </location>
</feature>
<dbReference type="SUPFAM" id="SSF52540">
    <property type="entry name" value="P-loop containing nucleoside triphosphate hydrolases"/>
    <property type="match status" value="1"/>
</dbReference>
<evidence type="ECO:0000259" key="12">
    <source>
        <dbReference type="PROSITE" id="PS50893"/>
    </source>
</evidence>
<gene>
    <name evidence="13" type="ORF">C7446_2731</name>
</gene>
<accession>A0A420WTM7</accession>
<evidence type="ECO:0000256" key="5">
    <source>
        <dbReference type="ARBA" id="ARBA00022592"/>
    </source>
</evidence>
<keyword evidence="4" id="KW-0997">Cell inner membrane</keyword>
<name>A0A420WTM7_9GAMM</name>
<feature type="compositionally biased region" description="Low complexity" evidence="11">
    <location>
        <begin position="34"/>
        <end position="45"/>
    </location>
</feature>
<keyword evidence="8" id="KW-1278">Translocase</keyword>
<dbReference type="GO" id="GO:0005524">
    <property type="term" value="F:ATP binding"/>
    <property type="evidence" value="ECO:0007669"/>
    <property type="project" value="UniProtKB-KW"/>
</dbReference>
<dbReference type="InterPro" id="IPR003593">
    <property type="entry name" value="AAA+_ATPase"/>
</dbReference>
<keyword evidence="14" id="KW-1185">Reference proteome</keyword>
<comment type="subcellular location">
    <subcellularLocation>
        <location evidence="1">Cell inner membrane</location>
        <topology evidence="1">Peripheral membrane protein</topology>
    </subcellularLocation>
</comment>
<evidence type="ECO:0000256" key="3">
    <source>
        <dbReference type="ARBA" id="ARBA00022475"/>
    </source>
</evidence>
<dbReference type="RefSeq" id="WP_121173649.1">
    <property type="nucleotide sequence ID" value="NZ_RBIN01000008.1"/>
</dbReference>
<dbReference type="CDD" id="cd03260">
    <property type="entry name" value="ABC_PstB_phosphate_transporter"/>
    <property type="match status" value="1"/>
</dbReference>
<proteinExistence type="predicted"/>
<keyword evidence="6" id="KW-0547">Nucleotide-binding</keyword>
<dbReference type="GO" id="GO:0005886">
    <property type="term" value="C:plasma membrane"/>
    <property type="evidence" value="ECO:0007669"/>
    <property type="project" value="UniProtKB-SubCell"/>
</dbReference>
<dbReference type="GO" id="GO:0016887">
    <property type="term" value="F:ATP hydrolysis activity"/>
    <property type="evidence" value="ECO:0007669"/>
    <property type="project" value="InterPro"/>
</dbReference>
<keyword evidence="5" id="KW-0592">Phosphate transport</keyword>
<dbReference type="PROSITE" id="PS50893">
    <property type="entry name" value="ABC_TRANSPORTER_2"/>
    <property type="match status" value="1"/>
</dbReference>
<keyword evidence="2" id="KW-0813">Transport</keyword>
<evidence type="ECO:0000256" key="10">
    <source>
        <dbReference type="ARBA" id="ARBA00054713"/>
    </source>
</evidence>
<feature type="compositionally biased region" description="Polar residues" evidence="11">
    <location>
        <begin position="46"/>
        <end position="58"/>
    </location>
</feature>
<dbReference type="OrthoDB" id="9802264at2"/>
<reference evidence="13 14" key="1">
    <citation type="submission" date="2018-10" db="EMBL/GenBank/DDBJ databases">
        <title>Genomic Encyclopedia of Type Strains, Phase IV (KMG-IV): sequencing the most valuable type-strain genomes for metagenomic binning, comparative biology and taxonomic classification.</title>
        <authorList>
            <person name="Goeker M."/>
        </authorList>
    </citation>
    <scope>NUCLEOTIDE SEQUENCE [LARGE SCALE GENOMIC DNA]</scope>
    <source>
        <strain evidence="13 14">DSM 23229</strain>
    </source>
</reference>
<evidence type="ECO:0000256" key="1">
    <source>
        <dbReference type="ARBA" id="ARBA00004417"/>
    </source>
</evidence>
<dbReference type="SMART" id="SM00382">
    <property type="entry name" value="AAA"/>
    <property type="match status" value="1"/>
</dbReference>
<dbReference type="Pfam" id="PF00005">
    <property type="entry name" value="ABC_tran"/>
    <property type="match status" value="1"/>
</dbReference>
<evidence type="ECO:0000313" key="13">
    <source>
        <dbReference type="EMBL" id="RKQ96871.1"/>
    </source>
</evidence>
<comment type="caution">
    <text evidence="13">The sequence shown here is derived from an EMBL/GenBank/DDBJ whole genome shotgun (WGS) entry which is preliminary data.</text>
</comment>
<evidence type="ECO:0000256" key="4">
    <source>
        <dbReference type="ARBA" id="ARBA00022519"/>
    </source>
</evidence>
<dbReference type="GO" id="GO:0035435">
    <property type="term" value="P:phosphate ion transmembrane transport"/>
    <property type="evidence" value="ECO:0007669"/>
    <property type="project" value="InterPro"/>
</dbReference>
<dbReference type="InterPro" id="IPR017871">
    <property type="entry name" value="ABC_transporter-like_CS"/>
</dbReference>
<dbReference type="NCBIfam" id="TIGR00972">
    <property type="entry name" value="3a0107s01c2"/>
    <property type="match status" value="1"/>
</dbReference>
<dbReference type="EMBL" id="RBIN01000008">
    <property type="protein sequence ID" value="RKQ96871.1"/>
    <property type="molecule type" value="Genomic_DNA"/>
</dbReference>
<organism evidence="13 14">
    <name type="scientific">Kushneria sinocarnis</name>
    <dbReference type="NCBI Taxonomy" id="595502"/>
    <lineage>
        <taxon>Bacteria</taxon>
        <taxon>Pseudomonadati</taxon>
        <taxon>Pseudomonadota</taxon>
        <taxon>Gammaproteobacteria</taxon>
        <taxon>Oceanospirillales</taxon>
        <taxon>Halomonadaceae</taxon>
        <taxon>Kushneria</taxon>
    </lineage>
</organism>
<dbReference type="FunFam" id="3.40.50.300:FF:000132">
    <property type="entry name" value="Phosphate import ATP-binding protein PstB"/>
    <property type="match status" value="1"/>
</dbReference>
<comment type="function">
    <text evidence="10">Part of the ABC transporter complex PstSACB involved in phosphate import. Responsible for energy coupling to the transport system.</text>
</comment>
<protein>
    <submittedName>
        <fullName evidence="13">Phosphate ABC transporter ATP-binding protein (PhoT family)</fullName>
    </submittedName>
</protein>
<feature type="region of interest" description="Disordered" evidence="11">
    <location>
        <begin position="17"/>
        <end position="61"/>
    </location>
</feature>
<evidence type="ECO:0000256" key="9">
    <source>
        <dbReference type="ARBA" id="ARBA00023136"/>
    </source>
</evidence>
<evidence type="ECO:0000256" key="7">
    <source>
        <dbReference type="ARBA" id="ARBA00022840"/>
    </source>
</evidence>
<dbReference type="PROSITE" id="PS00211">
    <property type="entry name" value="ABC_TRANSPORTER_1"/>
    <property type="match status" value="1"/>
</dbReference>
<dbReference type="InterPro" id="IPR003439">
    <property type="entry name" value="ABC_transporter-like_ATP-bd"/>
</dbReference>
<dbReference type="PANTHER" id="PTHR43423">
    <property type="entry name" value="ABC TRANSPORTER I FAMILY MEMBER 17"/>
    <property type="match status" value="1"/>
</dbReference>
<evidence type="ECO:0000256" key="8">
    <source>
        <dbReference type="ARBA" id="ARBA00022967"/>
    </source>
</evidence>
<dbReference type="Proteomes" id="UP000281975">
    <property type="component" value="Unassembled WGS sequence"/>
</dbReference>
<evidence type="ECO:0000256" key="6">
    <source>
        <dbReference type="ARBA" id="ARBA00022741"/>
    </source>
</evidence>
<dbReference type="InterPro" id="IPR005670">
    <property type="entry name" value="PstB-like"/>
</dbReference>
<sequence length="312" mass="34660">MTQTQAYFAPVFADDGATTVRERSGERQAPGNRSVAGSAAGSDSATQSRGDSATPGSEQSEHEAKLLVRNLNFHYGKFQALKDISMTVPANRVTAFIGPSGCGKSTLLRCFNRIHDLYPGLKTEGELLLDGQNVLDRRVDVNLLRARIGMVFQKPTPFPMSVYDNIAFGVKLYERLSRREMDERVEWALKKAALWGEVKDKLRQSGQALSGGQQQRLCIARTIAVRPEVILLDEPTSALDPISTGYIEDLINELKRDYTIVIVTHNMQQAARVSDITAFMYLGELIECDATDTIFTHPAHRQTEDYITGRYG</sequence>
<dbReference type="AlphaFoldDB" id="A0A420WTM7"/>
<dbReference type="InterPro" id="IPR027417">
    <property type="entry name" value="P-loop_NTPase"/>
</dbReference>
<keyword evidence="7 13" id="KW-0067">ATP-binding</keyword>
<evidence type="ECO:0000256" key="11">
    <source>
        <dbReference type="SAM" id="MobiDB-lite"/>
    </source>
</evidence>
<keyword evidence="3" id="KW-1003">Cell membrane</keyword>
<dbReference type="Gene3D" id="3.40.50.300">
    <property type="entry name" value="P-loop containing nucleotide triphosphate hydrolases"/>
    <property type="match status" value="1"/>
</dbReference>
<evidence type="ECO:0000313" key="14">
    <source>
        <dbReference type="Proteomes" id="UP000281975"/>
    </source>
</evidence>
<dbReference type="GO" id="GO:0005315">
    <property type="term" value="F:phosphate transmembrane transporter activity"/>
    <property type="evidence" value="ECO:0007669"/>
    <property type="project" value="InterPro"/>
</dbReference>
<keyword evidence="9" id="KW-0472">Membrane</keyword>
<evidence type="ECO:0000256" key="2">
    <source>
        <dbReference type="ARBA" id="ARBA00022448"/>
    </source>
</evidence>